<sequence>MDRSSSRVISKPVSRAQSKSAFHIGRIRSVTEDRNTESGRNGPCEWDSHPDGLPLSFHRSRIKGVCGNRTASRKGELGGFEHAKEPHGPIAKGMAEENTGIDPSRGGRRLPGLVWSKEALGYIPSKNAVSFHGSHGSGESSSTPIRAFSRRAIVLHAT</sequence>
<dbReference type="Proteomes" id="UP000233551">
    <property type="component" value="Unassembled WGS sequence"/>
</dbReference>
<feature type="region of interest" description="Disordered" evidence="1">
    <location>
        <begin position="71"/>
        <end position="108"/>
    </location>
</feature>
<comment type="caution">
    <text evidence="2">The sequence shown here is derived from an EMBL/GenBank/DDBJ whole genome shotgun (WGS) entry which is preliminary data.</text>
</comment>
<dbReference type="EMBL" id="PGOL01004489">
    <property type="protein sequence ID" value="PKI37278.1"/>
    <property type="molecule type" value="Genomic_DNA"/>
</dbReference>
<reference evidence="2 3" key="1">
    <citation type="submission" date="2017-11" db="EMBL/GenBank/DDBJ databases">
        <title>De-novo sequencing of pomegranate (Punica granatum L.) genome.</title>
        <authorList>
            <person name="Akparov Z."/>
            <person name="Amiraslanov A."/>
            <person name="Hajiyeva S."/>
            <person name="Abbasov M."/>
            <person name="Kaur K."/>
            <person name="Hamwieh A."/>
            <person name="Solovyev V."/>
            <person name="Salamov A."/>
            <person name="Braich B."/>
            <person name="Kosarev P."/>
            <person name="Mahmoud A."/>
            <person name="Hajiyev E."/>
            <person name="Babayeva S."/>
            <person name="Izzatullayeva V."/>
            <person name="Mammadov A."/>
            <person name="Mammadov A."/>
            <person name="Sharifova S."/>
            <person name="Ojaghi J."/>
            <person name="Eynullazada K."/>
            <person name="Bayramov B."/>
            <person name="Abdulazimova A."/>
            <person name="Shahmuradov I."/>
        </authorList>
    </citation>
    <scope>NUCLEOTIDE SEQUENCE [LARGE SCALE GENOMIC DNA]</scope>
    <source>
        <strain evidence="3">cv. AG2017</strain>
        <tissue evidence="2">Leaf</tissue>
    </source>
</reference>
<evidence type="ECO:0000313" key="3">
    <source>
        <dbReference type="Proteomes" id="UP000233551"/>
    </source>
</evidence>
<keyword evidence="3" id="KW-1185">Reference proteome</keyword>
<proteinExistence type="predicted"/>
<protein>
    <submittedName>
        <fullName evidence="2">Uncharacterized protein</fullName>
    </submittedName>
</protein>
<evidence type="ECO:0000256" key="1">
    <source>
        <dbReference type="SAM" id="MobiDB-lite"/>
    </source>
</evidence>
<feature type="region of interest" description="Disordered" evidence="1">
    <location>
        <begin position="1"/>
        <end position="50"/>
    </location>
</feature>
<evidence type="ECO:0000313" key="2">
    <source>
        <dbReference type="EMBL" id="PKI37278.1"/>
    </source>
</evidence>
<gene>
    <name evidence="2" type="ORF">CRG98_042330</name>
</gene>
<dbReference type="AlphaFoldDB" id="A0A2I0HZZ6"/>
<name>A0A2I0HZZ6_PUNGR</name>
<organism evidence="2 3">
    <name type="scientific">Punica granatum</name>
    <name type="common">Pomegranate</name>
    <dbReference type="NCBI Taxonomy" id="22663"/>
    <lineage>
        <taxon>Eukaryota</taxon>
        <taxon>Viridiplantae</taxon>
        <taxon>Streptophyta</taxon>
        <taxon>Embryophyta</taxon>
        <taxon>Tracheophyta</taxon>
        <taxon>Spermatophyta</taxon>
        <taxon>Magnoliopsida</taxon>
        <taxon>eudicotyledons</taxon>
        <taxon>Gunneridae</taxon>
        <taxon>Pentapetalae</taxon>
        <taxon>rosids</taxon>
        <taxon>malvids</taxon>
        <taxon>Myrtales</taxon>
        <taxon>Lythraceae</taxon>
        <taxon>Punica</taxon>
    </lineage>
</organism>
<accession>A0A2I0HZZ6</accession>
<feature type="compositionally biased region" description="Basic and acidic residues" evidence="1">
    <location>
        <begin position="73"/>
        <end position="87"/>
    </location>
</feature>